<evidence type="ECO:0000313" key="3">
    <source>
        <dbReference type="Proteomes" id="UP000252107"/>
    </source>
</evidence>
<dbReference type="AlphaFoldDB" id="A0A367RPX5"/>
<protein>
    <submittedName>
        <fullName evidence="2">Uncharacterized protein</fullName>
    </submittedName>
</protein>
<keyword evidence="3" id="KW-1185">Reference proteome</keyword>
<sequence>MLQQNILELAKQINVKAFALPARDADENVKTNRDRISTEPATTDQKHYRKIQHRYIKSNSHQLSVFR</sequence>
<reference evidence="2" key="1">
    <citation type="submission" date="2016-04" db="EMBL/GenBank/DDBJ databases">
        <authorList>
            <person name="Tabuchi Yagui T.R."/>
        </authorList>
    </citation>
    <scope>NUCLEOTIDE SEQUENCE [LARGE SCALE GENOMIC DNA]</scope>
    <source>
        <strain evidence="2">NIES-26</strain>
    </source>
</reference>
<organism evidence="2 3">
    <name type="scientific">Nostoc minutum NIES-26</name>
    <dbReference type="NCBI Taxonomy" id="1844469"/>
    <lineage>
        <taxon>Bacteria</taxon>
        <taxon>Bacillati</taxon>
        <taxon>Cyanobacteriota</taxon>
        <taxon>Cyanophyceae</taxon>
        <taxon>Nostocales</taxon>
        <taxon>Nostocaceae</taxon>
        <taxon>Nostoc</taxon>
    </lineage>
</organism>
<evidence type="ECO:0000256" key="1">
    <source>
        <dbReference type="SAM" id="MobiDB-lite"/>
    </source>
</evidence>
<feature type="region of interest" description="Disordered" evidence="1">
    <location>
        <begin position="29"/>
        <end position="48"/>
    </location>
</feature>
<name>A0A367RPX5_9NOSO</name>
<proteinExistence type="predicted"/>
<gene>
    <name evidence="2" type="ORF">A6770_14005</name>
</gene>
<comment type="caution">
    <text evidence="2">The sequence shown here is derived from an EMBL/GenBank/DDBJ whole genome shotgun (WGS) entry which is preliminary data.</text>
</comment>
<accession>A0A367RPX5</accession>
<dbReference type="EMBL" id="LXQD01000109">
    <property type="protein sequence ID" value="RCJ37901.1"/>
    <property type="molecule type" value="Genomic_DNA"/>
</dbReference>
<dbReference type="Proteomes" id="UP000252107">
    <property type="component" value="Unassembled WGS sequence"/>
</dbReference>
<evidence type="ECO:0000313" key="2">
    <source>
        <dbReference type="EMBL" id="RCJ37901.1"/>
    </source>
</evidence>